<evidence type="ECO:0000313" key="2">
    <source>
        <dbReference type="EMBL" id="RDK42387.1"/>
    </source>
</evidence>
<protein>
    <recommendedName>
        <fullName evidence="4">BZIP domain-containing protein</fullName>
    </recommendedName>
</protein>
<proteinExistence type="predicted"/>
<name>A0A370PJL0_ASPPH</name>
<dbReference type="PANTHER" id="PTHR39607">
    <property type="entry name" value="XANTHOCILLIN BIOSYNTHESIS CLUSTER TRANSCRIPTION FACTOR XANC-RELATED"/>
    <property type="match status" value="1"/>
</dbReference>
<dbReference type="Proteomes" id="UP000254937">
    <property type="component" value="Unassembled WGS sequence"/>
</dbReference>
<dbReference type="InterPro" id="IPR052635">
    <property type="entry name" value="Sec_Metab_Biosynth_Reg"/>
</dbReference>
<accession>A0A370PJL0</accession>
<dbReference type="AlphaFoldDB" id="A0A370PJL0"/>
<feature type="region of interest" description="Disordered" evidence="1">
    <location>
        <begin position="83"/>
        <end position="121"/>
    </location>
</feature>
<reference evidence="2 3" key="1">
    <citation type="submission" date="2018-07" db="EMBL/GenBank/DDBJ databases">
        <title>Section-level genome sequencing of Aspergillus section Nigri to investigate inter- and intra-species variation.</title>
        <authorList>
            <consortium name="DOE Joint Genome Institute"/>
            <person name="Vesth T.C."/>
            <person name="Nybo J.L."/>
            <person name="Theobald S."/>
            <person name="Frisvad J.C."/>
            <person name="Larsen T.O."/>
            <person name="Nielsen K.F."/>
            <person name="Hoof J.B."/>
            <person name="Brandl J."/>
            <person name="Salamov A."/>
            <person name="Riley R."/>
            <person name="Gladden J.M."/>
            <person name="Phatale P."/>
            <person name="Nielsen M.T."/>
            <person name="Lyhne E.K."/>
            <person name="Kogle M.E."/>
            <person name="Strasser K."/>
            <person name="McDonnell E."/>
            <person name="Barry K."/>
            <person name="Clum A."/>
            <person name="Chen C."/>
            <person name="Nolan M."/>
            <person name="Sandor L."/>
            <person name="Kuo A."/>
            <person name="Lipzen A."/>
            <person name="Hainaut M."/>
            <person name="Drula E."/>
            <person name="Tsang A."/>
            <person name="Magnuson J.K."/>
            <person name="Henrissat B."/>
            <person name="Wiebenga A."/>
            <person name="Simmons B.A."/>
            <person name="Makela M.R."/>
            <person name="De vries R.P."/>
            <person name="Grigoriev I.V."/>
            <person name="Mortensen U.H."/>
            <person name="Baker S.E."/>
            <person name="Andersen M.R."/>
        </authorList>
    </citation>
    <scope>NUCLEOTIDE SEQUENCE [LARGE SCALE GENOMIC DNA]</scope>
    <source>
        <strain evidence="2 3">ATCC 13157</strain>
    </source>
</reference>
<organism evidence="2 3">
    <name type="scientific">Aspergillus phoenicis ATCC 13157</name>
    <dbReference type="NCBI Taxonomy" id="1353007"/>
    <lineage>
        <taxon>Eukaryota</taxon>
        <taxon>Fungi</taxon>
        <taxon>Dikarya</taxon>
        <taxon>Ascomycota</taxon>
        <taxon>Pezizomycotina</taxon>
        <taxon>Eurotiomycetes</taxon>
        <taxon>Eurotiomycetidae</taxon>
        <taxon>Eurotiales</taxon>
        <taxon>Aspergillaceae</taxon>
        <taxon>Aspergillus</taxon>
    </lineage>
</organism>
<feature type="compositionally biased region" description="Polar residues" evidence="1">
    <location>
        <begin position="90"/>
        <end position="110"/>
    </location>
</feature>
<dbReference type="EMBL" id="KZ851853">
    <property type="protein sequence ID" value="RDK42387.1"/>
    <property type="molecule type" value="Genomic_DNA"/>
</dbReference>
<feature type="region of interest" description="Disordered" evidence="1">
    <location>
        <begin position="41"/>
        <end position="61"/>
    </location>
</feature>
<evidence type="ECO:0000313" key="3">
    <source>
        <dbReference type="Proteomes" id="UP000254937"/>
    </source>
</evidence>
<feature type="compositionally biased region" description="Basic residues" evidence="1">
    <location>
        <begin position="41"/>
        <end position="57"/>
    </location>
</feature>
<evidence type="ECO:0008006" key="4">
    <source>
        <dbReference type="Google" id="ProtNLM"/>
    </source>
</evidence>
<gene>
    <name evidence="2" type="ORF">M752DRAFT_293500</name>
</gene>
<feature type="compositionally biased region" description="Basic and acidic residues" evidence="1">
    <location>
        <begin position="112"/>
        <end position="121"/>
    </location>
</feature>
<keyword evidence="3" id="KW-1185">Reference proteome</keyword>
<sequence>MSNNTISRHGVGHFSDIAIETEEDWRKISDPVLRRRVQNRLAQRRHRSKKRLQRQKLRLSQEKPANYAYQVYAGSTLADYSSKRKKHFQTPCNPQTSHQFEWSSGESLASSEKLETLDSEHAQESRSMIEYHKNLDSFLVESLTTWTEHGH</sequence>
<evidence type="ECO:0000256" key="1">
    <source>
        <dbReference type="SAM" id="MobiDB-lite"/>
    </source>
</evidence>
<dbReference type="PANTHER" id="PTHR39607:SF3">
    <property type="entry name" value="BZIP DOMAIN-CONTAINING PROTEIN"/>
    <property type="match status" value="1"/>
</dbReference>